<gene>
    <name evidence="1" type="ORF">TTEB3V08_LOCUS3084</name>
</gene>
<dbReference type="AlphaFoldDB" id="A0A7R9IBU6"/>
<dbReference type="EMBL" id="OE000771">
    <property type="protein sequence ID" value="CAD7454996.1"/>
    <property type="molecule type" value="Genomic_DNA"/>
</dbReference>
<evidence type="ECO:0000313" key="1">
    <source>
        <dbReference type="EMBL" id="CAD7454996.1"/>
    </source>
</evidence>
<protein>
    <submittedName>
        <fullName evidence="1">Uncharacterized protein</fullName>
    </submittedName>
</protein>
<proteinExistence type="predicted"/>
<organism evidence="1">
    <name type="scientific">Timema tahoe</name>
    <dbReference type="NCBI Taxonomy" id="61484"/>
    <lineage>
        <taxon>Eukaryota</taxon>
        <taxon>Metazoa</taxon>
        <taxon>Ecdysozoa</taxon>
        <taxon>Arthropoda</taxon>
        <taxon>Hexapoda</taxon>
        <taxon>Insecta</taxon>
        <taxon>Pterygota</taxon>
        <taxon>Neoptera</taxon>
        <taxon>Polyneoptera</taxon>
        <taxon>Phasmatodea</taxon>
        <taxon>Timematodea</taxon>
        <taxon>Timematoidea</taxon>
        <taxon>Timematidae</taxon>
        <taxon>Timema</taxon>
    </lineage>
</organism>
<accession>A0A7R9IBU6</accession>
<sequence length="159" mass="17742">MDSRRSRSNRLYSLSPSVHLARLYTLVTHMTKQREWRCAGGHEGITLGGVMDWGFSSSFPESRLLFLLPLLLVLIMAVGLDEVNHGLARWLIGIQTDLGAHTTFSDTRTVPYRPPISSHPLLLGRIISFLMSRSLSTASYDPGLPTRQTIKHLKLGSQS</sequence>
<reference evidence="1" key="1">
    <citation type="submission" date="2020-11" db="EMBL/GenBank/DDBJ databases">
        <authorList>
            <person name="Tran Van P."/>
        </authorList>
    </citation>
    <scope>NUCLEOTIDE SEQUENCE</scope>
</reference>
<name>A0A7R9IBU6_9NEOP</name>